<dbReference type="Pfam" id="PF01106">
    <property type="entry name" value="NifU"/>
    <property type="match status" value="1"/>
</dbReference>
<evidence type="ECO:0000256" key="1">
    <source>
        <dbReference type="ARBA" id="ARBA00006420"/>
    </source>
</evidence>
<name>A0A949TJ99_9CLOT</name>
<dbReference type="RefSeq" id="WP_218320362.1">
    <property type="nucleotide sequence ID" value="NZ_JAEEGC010000042.1"/>
</dbReference>
<dbReference type="AlphaFoldDB" id="A0A949TJ99"/>
<feature type="domain" description="NIF system FeS cluster assembly NifU C-terminal" evidence="2">
    <location>
        <begin position="6"/>
        <end position="72"/>
    </location>
</feature>
<dbReference type="Proteomes" id="UP000694308">
    <property type="component" value="Unassembled WGS sequence"/>
</dbReference>
<dbReference type="PANTHER" id="PTHR11178:SF1">
    <property type="entry name" value="NFU1 IRON-SULFUR CLUSTER SCAFFOLD HOMOLOG, MITOCHONDRIAL"/>
    <property type="match status" value="1"/>
</dbReference>
<evidence type="ECO:0000259" key="2">
    <source>
        <dbReference type="Pfam" id="PF01106"/>
    </source>
</evidence>
<dbReference type="InterPro" id="IPR001075">
    <property type="entry name" value="NIF_FeS_clus_asmbl_NifU_C"/>
</dbReference>
<dbReference type="GO" id="GO:0005506">
    <property type="term" value="F:iron ion binding"/>
    <property type="evidence" value="ECO:0007669"/>
    <property type="project" value="InterPro"/>
</dbReference>
<accession>A0A949TJ99</accession>
<protein>
    <submittedName>
        <fullName evidence="3">NifU family protein</fullName>
    </submittedName>
</protein>
<comment type="caution">
    <text evidence="3">The sequence shown here is derived from an EMBL/GenBank/DDBJ whole genome shotgun (WGS) entry which is preliminary data.</text>
</comment>
<organism evidence="3 4">
    <name type="scientific">Clostridium thailandense</name>
    <dbReference type="NCBI Taxonomy" id="2794346"/>
    <lineage>
        <taxon>Bacteria</taxon>
        <taxon>Bacillati</taxon>
        <taxon>Bacillota</taxon>
        <taxon>Clostridia</taxon>
        <taxon>Eubacteriales</taxon>
        <taxon>Clostridiaceae</taxon>
        <taxon>Clostridium</taxon>
    </lineage>
</organism>
<reference evidence="3" key="1">
    <citation type="submission" date="2020-12" db="EMBL/GenBank/DDBJ databases">
        <title>Clostridium thailandense sp. nov., a novel acetogenic bacterium isolated from peat land soil in Thailand.</title>
        <authorList>
            <person name="Chaikitkaew S."/>
            <person name="Birkeland N.K."/>
        </authorList>
    </citation>
    <scope>NUCLEOTIDE SEQUENCE</scope>
    <source>
        <strain evidence="3">PL3</strain>
    </source>
</reference>
<dbReference type="GO" id="GO:0051536">
    <property type="term" value="F:iron-sulfur cluster binding"/>
    <property type="evidence" value="ECO:0007669"/>
    <property type="project" value="InterPro"/>
</dbReference>
<proteinExistence type="inferred from homology"/>
<comment type="similarity">
    <text evidence="1">Belongs to the NifU family.</text>
</comment>
<evidence type="ECO:0000313" key="4">
    <source>
        <dbReference type="Proteomes" id="UP000694308"/>
    </source>
</evidence>
<keyword evidence="4" id="KW-1185">Reference proteome</keyword>
<gene>
    <name evidence="3" type="ORF">I6U48_10460</name>
</gene>
<dbReference type="GO" id="GO:0016226">
    <property type="term" value="P:iron-sulfur cluster assembly"/>
    <property type="evidence" value="ECO:0007669"/>
    <property type="project" value="InterPro"/>
</dbReference>
<dbReference type="EMBL" id="JAEEGC010000042">
    <property type="protein sequence ID" value="MBV7273330.1"/>
    <property type="molecule type" value="Genomic_DNA"/>
</dbReference>
<sequence>MIEDKIKRVIDEKIKPYLREHNGDIEVIEIENNVLKIRLLGQCSNCASAKYTVENLVETCIKKAIPEIDRVELESSISEEMLDMARKILSRKCKDR</sequence>
<dbReference type="PANTHER" id="PTHR11178">
    <property type="entry name" value="IRON-SULFUR CLUSTER SCAFFOLD PROTEIN NFU-RELATED"/>
    <property type="match status" value="1"/>
</dbReference>
<evidence type="ECO:0000313" key="3">
    <source>
        <dbReference type="EMBL" id="MBV7273330.1"/>
    </source>
</evidence>